<dbReference type="InterPro" id="IPR001447">
    <property type="entry name" value="Arylamine_N-AcTrfase"/>
</dbReference>
<keyword evidence="2" id="KW-0012">Acyltransferase</keyword>
<dbReference type="PANTHER" id="PTHR11786:SF0">
    <property type="entry name" value="ARYLAMINE N-ACETYLTRANSFERASE 4-RELATED"/>
    <property type="match status" value="1"/>
</dbReference>
<evidence type="ECO:0000256" key="1">
    <source>
        <dbReference type="ARBA" id="ARBA00006547"/>
    </source>
</evidence>
<evidence type="ECO:0000256" key="2">
    <source>
        <dbReference type="RuleBase" id="RU003452"/>
    </source>
</evidence>
<dbReference type="InterPro" id="IPR053710">
    <property type="entry name" value="Arylamine_NAT_domain_sf"/>
</dbReference>
<dbReference type="GO" id="GO:0016407">
    <property type="term" value="F:acetyltransferase activity"/>
    <property type="evidence" value="ECO:0007669"/>
    <property type="project" value="InterPro"/>
</dbReference>
<evidence type="ECO:0000313" key="3">
    <source>
        <dbReference type="EMBL" id="KAA6411060.1"/>
    </source>
</evidence>
<dbReference type="OrthoDB" id="10260017at2759"/>
<dbReference type="Pfam" id="PF00797">
    <property type="entry name" value="Acetyltransf_2"/>
    <property type="match status" value="1"/>
</dbReference>
<comment type="similarity">
    <text evidence="1 2">Belongs to the arylamine N-acetyltransferase family.</text>
</comment>
<keyword evidence="2 3" id="KW-0808">Transferase</keyword>
<dbReference type="InterPro" id="IPR038765">
    <property type="entry name" value="Papain-like_cys_pep_sf"/>
</dbReference>
<dbReference type="SUPFAM" id="SSF54001">
    <property type="entry name" value="Cysteine proteinases"/>
    <property type="match status" value="1"/>
</dbReference>
<evidence type="ECO:0000313" key="4">
    <source>
        <dbReference type="Proteomes" id="UP000324767"/>
    </source>
</evidence>
<dbReference type="PANTHER" id="PTHR11786">
    <property type="entry name" value="N-HYDROXYARYLAMINE O-ACETYLTRANSFERASE"/>
    <property type="match status" value="1"/>
</dbReference>
<reference evidence="3 4" key="1">
    <citation type="submission" date="2019-09" db="EMBL/GenBank/DDBJ databases">
        <title>The hologenome of the rock-dwelling lichen Lasallia pustulata.</title>
        <authorList>
            <person name="Greshake Tzovaras B."/>
            <person name="Segers F."/>
            <person name="Bicker A."/>
            <person name="Dal Grande F."/>
            <person name="Otte J."/>
            <person name="Hankeln T."/>
            <person name="Schmitt I."/>
            <person name="Ebersberger I."/>
        </authorList>
    </citation>
    <scope>NUCLEOTIDE SEQUENCE [LARGE SCALE GENOMIC DNA]</scope>
    <source>
        <strain evidence="3">A1-1</strain>
    </source>
</reference>
<sequence>MASEHSQHPVYSDEQISRYFDHIRLPSRFRDFRQARKDDNLGFLTALQKHQLARVPFEDLALHYSTHHSVSLDPEHLYRKVVDKGMGGYCMENNCFFGTVLRTLGYDIYSVGARVSDATNGRPGGGFGGWGHMVNIVTLPSGRYAIDVGFGSNGAVQPLALRPDIISTGIGPQEHRLRYKSIIPYTNPHQKLWVFQHRNSSEDEWSDAYAFTDLEFLPMDYEMISFWTSQSGKSWFARKIVAVRMILEGEEVVGTVILEDTEIKRRIKGKTEHLGIFTTEAKRVEALKKWFDIELSEEEKGGIKGTTTQLPGI</sequence>
<accession>A0A5M8PQ71</accession>
<gene>
    <name evidence="3" type="ORF">FRX48_05371</name>
</gene>
<name>A0A5M8PQ71_9LECA</name>
<organism evidence="3 4">
    <name type="scientific">Lasallia pustulata</name>
    <dbReference type="NCBI Taxonomy" id="136370"/>
    <lineage>
        <taxon>Eukaryota</taxon>
        <taxon>Fungi</taxon>
        <taxon>Dikarya</taxon>
        <taxon>Ascomycota</taxon>
        <taxon>Pezizomycotina</taxon>
        <taxon>Lecanoromycetes</taxon>
        <taxon>OSLEUM clade</taxon>
        <taxon>Umbilicariomycetidae</taxon>
        <taxon>Umbilicariales</taxon>
        <taxon>Umbilicariaceae</taxon>
        <taxon>Lasallia</taxon>
    </lineage>
</organism>
<comment type="caution">
    <text evidence="3">The sequence shown here is derived from an EMBL/GenBank/DDBJ whole genome shotgun (WGS) entry which is preliminary data.</text>
</comment>
<dbReference type="EMBL" id="VXIT01000008">
    <property type="protein sequence ID" value="KAA6411060.1"/>
    <property type="molecule type" value="Genomic_DNA"/>
</dbReference>
<dbReference type="Proteomes" id="UP000324767">
    <property type="component" value="Unassembled WGS sequence"/>
</dbReference>
<dbReference type="Gene3D" id="3.30.2140.20">
    <property type="match status" value="1"/>
</dbReference>
<dbReference type="AlphaFoldDB" id="A0A5M8PQ71"/>
<proteinExistence type="inferred from homology"/>
<dbReference type="PRINTS" id="PR01543">
    <property type="entry name" value="ANATRNSFRASE"/>
</dbReference>
<protein>
    <submittedName>
        <fullName evidence="3">Arylamine n-acetyltransferase 1</fullName>
    </submittedName>
</protein>